<proteinExistence type="predicted"/>
<evidence type="ECO:0000256" key="2">
    <source>
        <dbReference type="SAM" id="MobiDB-lite"/>
    </source>
</evidence>
<keyword evidence="4" id="KW-1185">Reference proteome</keyword>
<dbReference type="Pfam" id="PF10987">
    <property type="entry name" value="DUF2806"/>
    <property type="match status" value="1"/>
</dbReference>
<evidence type="ECO:0000313" key="4">
    <source>
        <dbReference type="Proteomes" id="UP001501757"/>
    </source>
</evidence>
<dbReference type="NCBIfam" id="TIGR03899">
    <property type="entry name" value="TIGR03899 family protein"/>
    <property type="match status" value="1"/>
</dbReference>
<feature type="compositionally biased region" description="Polar residues" evidence="2">
    <location>
        <begin position="21"/>
        <end position="35"/>
    </location>
</feature>
<feature type="compositionally biased region" description="Polar residues" evidence="2">
    <location>
        <begin position="1"/>
        <end position="13"/>
    </location>
</feature>
<reference evidence="3 4" key="1">
    <citation type="journal article" date="2019" name="Int. J. Syst. Evol. Microbiol.">
        <title>The Global Catalogue of Microorganisms (GCM) 10K type strain sequencing project: providing services to taxonomists for standard genome sequencing and annotation.</title>
        <authorList>
            <consortium name="The Broad Institute Genomics Platform"/>
            <consortium name="The Broad Institute Genome Sequencing Center for Infectious Disease"/>
            <person name="Wu L."/>
            <person name="Ma J."/>
        </authorList>
    </citation>
    <scope>NUCLEOTIDE SEQUENCE [LARGE SCALE GENOMIC DNA]</scope>
    <source>
        <strain evidence="3 4">JCM 13378</strain>
    </source>
</reference>
<keyword evidence="1" id="KW-0175">Coiled coil</keyword>
<evidence type="ECO:0000313" key="3">
    <source>
        <dbReference type="EMBL" id="GAA0359325.1"/>
    </source>
</evidence>
<dbReference type="InterPro" id="IPR021254">
    <property type="entry name" value="DUF2806"/>
</dbReference>
<protein>
    <submittedName>
        <fullName evidence="3">TIGR03899 family protein</fullName>
    </submittedName>
</protein>
<comment type="caution">
    <text evidence="3">The sequence shown here is derived from an EMBL/GenBank/DDBJ whole genome shotgun (WGS) entry which is preliminary data.</text>
</comment>
<dbReference type="EMBL" id="BAAAEI010000013">
    <property type="protein sequence ID" value="GAA0359325.1"/>
    <property type="molecule type" value="Genomic_DNA"/>
</dbReference>
<gene>
    <name evidence="3" type="ORF">GCM10009092_24410</name>
</gene>
<sequence length="298" mass="33263">MSKIDSLSHSPQVTRIRPASVPSQTVTAPAKADTNTSVQALKDRMRHWFAQAGISPARSGGVDLDASKKLQRRKAMQAQRQLHNLEKILEQAMDFSPAQGSEENLDPDWFFSFINMAENVHSPAMQELWAKIFATEISQPGSFSLRSLAILQQLTQRDAKMFSLAVSLSSRRRGDYSPRILYGYYQKPSLFSILSLARGAQLNLAQFGLTYPDLLGLMDLGLIYSSEIESGELNTGTRSEWRVAGEPLHLAPRHRGTLLNYYKFTAAGAELSRLVPVKPQAPYLQSLKQLLSKAFELH</sequence>
<dbReference type="RefSeq" id="WP_245921853.1">
    <property type="nucleotide sequence ID" value="NZ_BAAAEI010000013.1"/>
</dbReference>
<evidence type="ECO:0000256" key="1">
    <source>
        <dbReference type="SAM" id="Coils"/>
    </source>
</evidence>
<feature type="region of interest" description="Disordered" evidence="2">
    <location>
        <begin position="1"/>
        <end position="35"/>
    </location>
</feature>
<dbReference type="Proteomes" id="UP001501757">
    <property type="component" value="Unassembled WGS sequence"/>
</dbReference>
<organism evidence="3 4">
    <name type="scientific">Bowmanella denitrificans</name>
    <dbReference type="NCBI Taxonomy" id="366582"/>
    <lineage>
        <taxon>Bacteria</taxon>
        <taxon>Pseudomonadati</taxon>
        <taxon>Pseudomonadota</taxon>
        <taxon>Gammaproteobacteria</taxon>
        <taxon>Alteromonadales</taxon>
        <taxon>Alteromonadaceae</taxon>
        <taxon>Bowmanella</taxon>
    </lineage>
</organism>
<name>A0ABN0XAF8_9ALTE</name>
<accession>A0ABN0XAF8</accession>
<feature type="coiled-coil region" evidence="1">
    <location>
        <begin position="68"/>
        <end position="95"/>
    </location>
</feature>